<sequence>MANSLAQASSTMCWGPMCSAASGDANSALSTGISHTPVDTRDAPNTRCNGGRSGESTTSMGGLSIFWYPSGCSPNERPTPVEMAITRSVSRASTTRARLNPRRRPVCRLSGMIINSRTSLAGSRICIDAMSGLGTTRSSLKPPHSGDATHNGAAMIPPVELRMS</sequence>
<evidence type="ECO:0000256" key="1">
    <source>
        <dbReference type="SAM" id="MobiDB-lite"/>
    </source>
</evidence>
<dbReference type="EMBL" id="CAEZTS010000020">
    <property type="protein sequence ID" value="CAB4570810.1"/>
    <property type="molecule type" value="Genomic_DNA"/>
</dbReference>
<organism evidence="2">
    <name type="scientific">freshwater metagenome</name>
    <dbReference type="NCBI Taxonomy" id="449393"/>
    <lineage>
        <taxon>unclassified sequences</taxon>
        <taxon>metagenomes</taxon>
        <taxon>ecological metagenomes</taxon>
    </lineage>
</organism>
<reference evidence="2" key="1">
    <citation type="submission" date="2020-05" db="EMBL/GenBank/DDBJ databases">
        <authorList>
            <person name="Chiriac C."/>
            <person name="Salcher M."/>
            <person name="Ghai R."/>
            <person name="Kavagutti S V."/>
        </authorList>
    </citation>
    <scope>NUCLEOTIDE SEQUENCE</scope>
</reference>
<evidence type="ECO:0000313" key="2">
    <source>
        <dbReference type="EMBL" id="CAB4570810.1"/>
    </source>
</evidence>
<dbReference type="AlphaFoldDB" id="A0A6J6E2Q4"/>
<name>A0A6J6E2Q4_9ZZZZ</name>
<feature type="region of interest" description="Disordered" evidence="1">
    <location>
        <begin position="35"/>
        <end position="57"/>
    </location>
</feature>
<proteinExistence type="predicted"/>
<accession>A0A6J6E2Q4</accession>
<gene>
    <name evidence="2" type="ORF">UFOPK1722_00361</name>
</gene>
<protein>
    <submittedName>
        <fullName evidence="2">Unannotated protein</fullName>
    </submittedName>
</protein>